<comment type="caution">
    <text evidence="1">The sequence shown here is derived from an EMBL/GenBank/DDBJ whole genome shotgun (WGS) entry which is preliminary data.</text>
</comment>
<gene>
    <name evidence="1" type="ORF">ACH5RR_026326</name>
</gene>
<dbReference type="AlphaFoldDB" id="A0ABD2Z4E5"/>
<protein>
    <submittedName>
        <fullName evidence="1">Uncharacterized protein</fullName>
    </submittedName>
</protein>
<reference evidence="1 2" key="1">
    <citation type="submission" date="2024-11" db="EMBL/GenBank/DDBJ databases">
        <title>A near-complete genome assembly of Cinchona calisaya.</title>
        <authorList>
            <person name="Lian D.C."/>
            <person name="Zhao X.W."/>
            <person name="Wei L."/>
        </authorList>
    </citation>
    <scope>NUCLEOTIDE SEQUENCE [LARGE SCALE GENOMIC DNA]</scope>
    <source>
        <tissue evidence="1">Nenye</tissue>
    </source>
</reference>
<sequence length="113" mass="12960">MQTNEVLEVMDAYLVLNEVNISQLPMDLRGDHHSKFRTKNEKVIFEDKVLDSLLDLDEVSQFPHSREQLTSNFKSFLDSLNAMSWERAIDVVSSSPGLSSIQRTRGKKNIYSV</sequence>
<evidence type="ECO:0000313" key="2">
    <source>
        <dbReference type="Proteomes" id="UP001630127"/>
    </source>
</evidence>
<organism evidence="1 2">
    <name type="scientific">Cinchona calisaya</name>
    <dbReference type="NCBI Taxonomy" id="153742"/>
    <lineage>
        <taxon>Eukaryota</taxon>
        <taxon>Viridiplantae</taxon>
        <taxon>Streptophyta</taxon>
        <taxon>Embryophyta</taxon>
        <taxon>Tracheophyta</taxon>
        <taxon>Spermatophyta</taxon>
        <taxon>Magnoliopsida</taxon>
        <taxon>eudicotyledons</taxon>
        <taxon>Gunneridae</taxon>
        <taxon>Pentapetalae</taxon>
        <taxon>asterids</taxon>
        <taxon>lamiids</taxon>
        <taxon>Gentianales</taxon>
        <taxon>Rubiaceae</taxon>
        <taxon>Cinchonoideae</taxon>
        <taxon>Cinchoneae</taxon>
        <taxon>Cinchona</taxon>
    </lineage>
</organism>
<dbReference type="Proteomes" id="UP001630127">
    <property type="component" value="Unassembled WGS sequence"/>
</dbReference>
<name>A0ABD2Z4E5_9GENT</name>
<accession>A0ABD2Z4E5</accession>
<dbReference type="EMBL" id="JBJUIK010000011">
    <property type="protein sequence ID" value="KAL3513609.1"/>
    <property type="molecule type" value="Genomic_DNA"/>
</dbReference>
<proteinExistence type="predicted"/>
<evidence type="ECO:0000313" key="1">
    <source>
        <dbReference type="EMBL" id="KAL3513609.1"/>
    </source>
</evidence>
<keyword evidence="2" id="KW-1185">Reference proteome</keyword>